<dbReference type="Proteomes" id="UP000016540">
    <property type="component" value="Unassembled WGS sequence"/>
</dbReference>
<evidence type="ECO:0000259" key="8">
    <source>
        <dbReference type="Pfam" id="PF01288"/>
    </source>
</evidence>
<name>R8AZZ5_9GAMM</name>
<keyword evidence="7" id="KW-0289">Folate biosynthesis</keyword>
<keyword evidence="3" id="KW-0808">Transferase</keyword>
<dbReference type="GO" id="GO:0016301">
    <property type="term" value="F:kinase activity"/>
    <property type="evidence" value="ECO:0007669"/>
    <property type="project" value="UniProtKB-KW"/>
</dbReference>
<evidence type="ECO:0000256" key="5">
    <source>
        <dbReference type="ARBA" id="ARBA00022777"/>
    </source>
</evidence>
<evidence type="ECO:0000256" key="6">
    <source>
        <dbReference type="ARBA" id="ARBA00022840"/>
    </source>
</evidence>
<organism evidence="9 10">
    <name type="scientific">Marinobacter lipolyticus SM19</name>
    <dbReference type="NCBI Taxonomy" id="1318628"/>
    <lineage>
        <taxon>Bacteria</taxon>
        <taxon>Pseudomonadati</taxon>
        <taxon>Pseudomonadota</taxon>
        <taxon>Gammaproteobacteria</taxon>
        <taxon>Pseudomonadales</taxon>
        <taxon>Marinobacteraceae</taxon>
        <taxon>Marinobacter</taxon>
    </lineage>
</organism>
<gene>
    <name evidence="9" type="ORF">MARLIPOL_09706</name>
</gene>
<proteinExistence type="predicted"/>
<evidence type="ECO:0000256" key="4">
    <source>
        <dbReference type="ARBA" id="ARBA00022741"/>
    </source>
</evidence>
<dbReference type="Gene3D" id="3.30.70.560">
    <property type="entry name" value="7,8-Dihydro-6-hydroxymethylpterin-pyrophosphokinase HPPK"/>
    <property type="match status" value="1"/>
</dbReference>
<dbReference type="GO" id="GO:0046656">
    <property type="term" value="P:folic acid biosynthetic process"/>
    <property type="evidence" value="ECO:0007669"/>
    <property type="project" value="UniProtKB-KW"/>
</dbReference>
<dbReference type="eggNOG" id="COG0801">
    <property type="taxonomic scope" value="Bacteria"/>
</dbReference>
<evidence type="ECO:0000313" key="10">
    <source>
        <dbReference type="Proteomes" id="UP000016540"/>
    </source>
</evidence>
<keyword evidence="10" id="KW-1185">Reference proteome</keyword>
<evidence type="ECO:0000256" key="7">
    <source>
        <dbReference type="ARBA" id="ARBA00022909"/>
    </source>
</evidence>
<feature type="domain" description="7,8-dihydro-6-hydroxymethylpterin-pyrophosphokinase" evidence="8">
    <location>
        <begin position="5"/>
        <end position="58"/>
    </location>
</feature>
<dbReference type="AlphaFoldDB" id="R8AZZ5"/>
<evidence type="ECO:0000256" key="2">
    <source>
        <dbReference type="ARBA" id="ARBA00013253"/>
    </source>
</evidence>
<dbReference type="HOGENOM" id="CLU_1872945_0_0_6"/>
<keyword evidence="5 9" id="KW-0418">Kinase</keyword>
<comment type="caution">
    <text evidence="9">The sequence shown here is derived from an EMBL/GenBank/DDBJ whole genome shotgun (WGS) entry which is preliminary data.</text>
</comment>
<dbReference type="GO" id="GO:0046654">
    <property type="term" value="P:tetrahydrofolate biosynthetic process"/>
    <property type="evidence" value="ECO:0007669"/>
    <property type="project" value="UniProtKB-UniPathway"/>
</dbReference>
<dbReference type="SUPFAM" id="SSF55083">
    <property type="entry name" value="6-hydroxymethyl-7,8-dihydropterin pyrophosphokinase, HPPK"/>
    <property type="match status" value="1"/>
</dbReference>
<dbReference type="STRING" id="1318628.MARLIPOL_09706"/>
<dbReference type="UniPathway" id="UPA00077">
    <property type="reaction ID" value="UER00155"/>
</dbReference>
<dbReference type="InterPro" id="IPR000550">
    <property type="entry name" value="Hppk"/>
</dbReference>
<dbReference type="EMBL" id="ASAD01000011">
    <property type="protein sequence ID" value="EON91889.1"/>
    <property type="molecule type" value="Genomic_DNA"/>
</dbReference>
<dbReference type="GO" id="GO:0005524">
    <property type="term" value="F:ATP binding"/>
    <property type="evidence" value="ECO:0007669"/>
    <property type="project" value="UniProtKB-KW"/>
</dbReference>
<evidence type="ECO:0000256" key="1">
    <source>
        <dbReference type="ARBA" id="ARBA00005051"/>
    </source>
</evidence>
<dbReference type="EC" id="2.7.6.3" evidence="2"/>
<protein>
    <recommendedName>
        <fullName evidence="2">2-amino-4-hydroxy-6-hydroxymethyldihydropteridine diphosphokinase</fullName>
        <ecNumber evidence="2">2.7.6.3</ecNumber>
    </recommendedName>
</protein>
<sequence length="136" mass="15250">METERPFLNALVIVFSPLSPEKLKARFNQLEESLGRDRSDPLCSLKDRPIDVDILEFSESGRFIGQKIEEPYYQRLFDGQIENSVRASLTVAGHTLGQASATIHRDLRTGDEIVVHQGQQLHNHAVKASLPGQQSL</sequence>
<dbReference type="GO" id="GO:0003848">
    <property type="term" value="F:2-amino-4-hydroxy-6-hydroxymethyldihydropteridine diphosphokinase activity"/>
    <property type="evidence" value="ECO:0007669"/>
    <property type="project" value="UniProtKB-EC"/>
</dbReference>
<keyword evidence="4" id="KW-0547">Nucleotide-binding</keyword>
<accession>R8AZZ5</accession>
<dbReference type="InterPro" id="IPR035907">
    <property type="entry name" value="Hppk_sf"/>
</dbReference>
<dbReference type="Pfam" id="PF01288">
    <property type="entry name" value="HPPK"/>
    <property type="match status" value="1"/>
</dbReference>
<evidence type="ECO:0000313" key="9">
    <source>
        <dbReference type="EMBL" id="EON91889.1"/>
    </source>
</evidence>
<evidence type="ECO:0000256" key="3">
    <source>
        <dbReference type="ARBA" id="ARBA00022679"/>
    </source>
</evidence>
<reference evidence="9 10" key="1">
    <citation type="journal article" date="2013" name="Genome Announc.">
        <title>Draft Genome Sequence of the Moderately Halophilic Bacterium Marinobacter lipolyticus Strain SM19.</title>
        <authorList>
            <person name="Papke R.T."/>
            <person name="de la Haba R.R."/>
            <person name="Infante-Dominguez C."/>
            <person name="Perez D."/>
            <person name="Sanchez-Porro C."/>
            <person name="Lapierre P."/>
            <person name="Ventosa A."/>
        </authorList>
    </citation>
    <scope>NUCLEOTIDE SEQUENCE [LARGE SCALE GENOMIC DNA]</scope>
    <source>
        <strain evidence="9 10">SM19</strain>
    </source>
</reference>
<comment type="pathway">
    <text evidence="1">Cofactor biosynthesis; tetrahydrofolate biosynthesis; 2-amino-4-hydroxy-6-hydroxymethyl-7,8-dihydropteridine diphosphate from 7,8-dihydroneopterin triphosphate: step 4/4.</text>
</comment>
<keyword evidence="6" id="KW-0067">ATP-binding</keyword>